<dbReference type="Pfam" id="PF10055">
    <property type="entry name" value="DUF2292"/>
    <property type="match status" value="1"/>
</dbReference>
<dbReference type="STRING" id="1618436.UV59_C0026G0008"/>
<organism evidence="1 2">
    <name type="scientific">Candidatus Gottesmanbacteria bacterium GW2011_GWA1_43_11</name>
    <dbReference type="NCBI Taxonomy" id="1618436"/>
    <lineage>
        <taxon>Bacteria</taxon>
        <taxon>Candidatus Gottesmaniibacteriota</taxon>
    </lineage>
</organism>
<evidence type="ECO:0008006" key="3">
    <source>
        <dbReference type="Google" id="ProtNLM"/>
    </source>
</evidence>
<gene>
    <name evidence="1" type="ORF">UV59_C0026G0008</name>
</gene>
<sequence length="75" mass="8381">MSVANTRITPQVANSKMVDLNFTVHKNISPDLIEEIARALHSVGGFGSIEIYVQDYSVTQITVRNIRKTKHILAE</sequence>
<protein>
    <recommendedName>
        <fullName evidence="3">DUF2292 domain-containing protein</fullName>
    </recommendedName>
</protein>
<accession>A0A0G1FBF5</accession>
<dbReference type="Proteomes" id="UP000034543">
    <property type="component" value="Unassembled WGS sequence"/>
</dbReference>
<dbReference type="InterPro" id="IPR018743">
    <property type="entry name" value="DUF2292"/>
</dbReference>
<evidence type="ECO:0000313" key="2">
    <source>
        <dbReference type="Proteomes" id="UP000034543"/>
    </source>
</evidence>
<reference evidence="1 2" key="1">
    <citation type="journal article" date="2015" name="Nature">
        <title>rRNA introns, odd ribosomes, and small enigmatic genomes across a large radiation of phyla.</title>
        <authorList>
            <person name="Brown C.T."/>
            <person name="Hug L.A."/>
            <person name="Thomas B.C."/>
            <person name="Sharon I."/>
            <person name="Castelle C.J."/>
            <person name="Singh A."/>
            <person name="Wilkins M.J."/>
            <person name="Williams K.H."/>
            <person name="Banfield J.F."/>
        </authorList>
    </citation>
    <scope>NUCLEOTIDE SEQUENCE [LARGE SCALE GENOMIC DNA]</scope>
</reference>
<evidence type="ECO:0000313" key="1">
    <source>
        <dbReference type="EMBL" id="KKS84158.1"/>
    </source>
</evidence>
<proteinExistence type="predicted"/>
<dbReference type="EMBL" id="LCFB01000026">
    <property type="protein sequence ID" value="KKS84158.1"/>
    <property type="molecule type" value="Genomic_DNA"/>
</dbReference>
<comment type="caution">
    <text evidence="1">The sequence shown here is derived from an EMBL/GenBank/DDBJ whole genome shotgun (WGS) entry which is preliminary data.</text>
</comment>
<name>A0A0G1FBF5_9BACT</name>
<dbReference type="AlphaFoldDB" id="A0A0G1FBF5"/>